<name>A0ABD0KB23_9CAEN</name>
<dbReference type="Proteomes" id="UP001519460">
    <property type="component" value="Unassembled WGS sequence"/>
</dbReference>
<dbReference type="AlphaFoldDB" id="A0ABD0KB23"/>
<evidence type="ECO:0000256" key="1">
    <source>
        <dbReference type="SAM" id="MobiDB-lite"/>
    </source>
</evidence>
<evidence type="ECO:0000313" key="2">
    <source>
        <dbReference type="EMBL" id="KAK7484279.1"/>
    </source>
</evidence>
<gene>
    <name evidence="2" type="ORF">BaRGS_00024528</name>
</gene>
<dbReference type="EMBL" id="JACVVK020000213">
    <property type="protein sequence ID" value="KAK7484279.1"/>
    <property type="molecule type" value="Genomic_DNA"/>
</dbReference>
<feature type="region of interest" description="Disordered" evidence="1">
    <location>
        <begin position="60"/>
        <end position="81"/>
    </location>
</feature>
<comment type="caution">
    <text evidence="2">The sequence shown here is derived from an EMBL/GenBank/DDBJ whole genome shotgun (WGS) entry which is preliminary data.</text>
</comment>
<reference evidence="2 3" key="1">
    <citation type="journal article" date="2023" name="Sci. Data">
        <title>Genome assembly of the Korean intertidal mud-creeper Batillaria attramentaria.</title>
        <authorList>
            <person name="Patra A.K."/>
            <person name="Ho P.T."/>
            <person name="Jun S."/>
            <person name="Lee S.J."/>
            <person name="Kim Y."/>
            <person name="Won Y.J."/>
        </authorList>
    </citation>
    <scope>NUCLEOTIDE SEQUENCE [LARGE SCALE GENOMIC DNA]</scope>
    <source>
        <strain evidence="2">Wonlab-2016</strain>
    </source>
</reference>
<accession>A0ABD0KB23</accession>
<keyword evidence="3" id="KW-1185">Reference proteome</keyword>
<organism evidence="2 3">
    <name type="scientific">Batillaria attramentaria</name>
    <dbReference type="NCBI Taxonomy" id="370345"/>
    <lineage>
        <taxon>Eukaryota</taxon>
        <taxon>Metazoa</taxon>
        <taxon>Spiralia</taxon>
        <taxon>Lophotrochozoa</taxon>
        <taxon>Mollusca</taxon>
        <taxon>Gastropoda</taxon>
        <taxon>Caenogastropoda</taxon>
        <taxon>Sorbeoconcha</taxon>
        <taxon>Cerithioidea</taxon>
        <taxon>Batillariidae</taxon>
        <taxon>Batillaria</taxon>
    </lineage>
</organism>
<sequence length="129" mass="14342">MGLWCDAHSKILVELLVGMRPWLWDWGWDSDCDAHSKILVELERALGCDACNKILVESVGPEGTARPKGKGDKQPDCMKPPTRILPAKMSLLLKALKQRSRRIVSTTAASADEKIVTPRIEEGIRSYVS</sequence>
<proteinExistence type="predicted"/>
<evidence type="ECO:0000313" key="3">
    <source>
        <dbReference type="Proteomes" id="UP001519460"/>
    </source>
</evidence>
<protein>
    <submittedName>
        <fullName evidence="2">Uncharacterized protein</fullName>
    </submittedName>
</protein>